<dbReference type="Pfam" id="PF03466">
    <property type="entry name" value="LysR_substrate"/>
    <property type="match status" value="1"/>
</dbReference>
<proteinExistence type="inferred from homology"/>
<evidence type="ECO:0000256" key="4">
    <source>
        <dbReference type="ARBA" id="ARBA00023163"/>
    </source>
</evidence>
<dbReference type="RefSeq" id="WP_354548226.1">
    <property type="nucleotide sequence ID" value="NZ_JBEPSM010000001.1"/>
</dbReference>
<keyword evidence="4" id="KW-0804">Transcription</keyword>
<evidence type="ECO:0000313" key="6">
    <source>
        <dbReference type="EMBL" id="MET4632413.1"/>
    </source>
</evidence>
<evidence type="ECO:0000256" key="1">
    <source>
        <dbReference type="ARBA" id="ARBA00009437"/>
    </source>
</evidence>
<dbReference type="GO" id="GO:0003677">
    <property type="term" value="F:DNA binding"/>
    <property type="evidence" value="ECO:0007669"/>
    <property type="project" value="UniProtKB-KW"/>
</dbReference>
<comment type="caution">
    <text evidence="6">The sequence shown here is derived from an EMBL/GenBank/DDBJ whole genome shotgun (WGS) entry which is preliminary data.</text>
</comment>
<dbReference type="Proteomes" id="UP001549321">
    <property type="component" value="Unassembled WGS sequence"/>
</dbReference>
<protein>
    <submittedName>
        <fullName evidence="6">DNA-binding transcriptional LysR family regulator</fullName>
    </submittedName>
</protein>
<reference evidence="6 7" key="1">
    <citation type="submission" date="2024-06" db="EMBL/GenBank/DDBJ databases">
        <title>Sorghum-associated microbial communities from plants grown in Nebraska, USA.</title>
        <authorList>
            <person name="Schachtman D."/>
        </authorList>
    </citation>
    <scope>NUCLEOTIDE SEQUENCE [LARGE SCALE GENOMIC DNA]</scope>
    <source>
        <strain evidence="6 7">3207</strain>
    </source>
</reference>
<dbReference type="SUPFAM" id="SSF46785">
    <property type="entry name" value="Winged helix' DNA-binding domain"/>
    <property type="match status" value="1"/>
</dbReference>
<evidence type="ECO:0000256" key="3">
    <source>
        <dbReference type="ARBA" id="ARBA00023125"/>
    </source>
</evidence>
<dbReference type="InterPro" id="IPR036390">
    <property type="entry name" value="WH_DNA-bd_sf"/>
</dbReference>
<dbReference type="PANTHER" id="PTHR30537">
    <property type="entry name" value="HTH-TYPE TRANSCRIPTIONAL REGULATOR"/>
    <property type="match status" value="1"/>
</dbReference>
<accession>A0ABV2QV78</accession>
<dbReference type="Gene3D" id="1.10.10.10">
    <property type="entry name" value="Winged helix-like DNA-binding domain superfamily/Winged helix DNA-binding domain"/>
    <property type="match status" value="1"/>
</dbReference>
<feature type="domain" description="HTH lysR-type" evidence="5">
    <location>
        <begin position="7"/>
        <end position="64"/>
    </location>
</feature>
<keyword evidence="2" id="KW-0805">Transcription regulation</keyword>
<sequence>MTEAFKVPLNALRAIEIVARSGTLSTAAAELGVTPGAVSQHIKRAEARLGVHLFERTPRGLVATPALEAALPPLQAGFRSLAEALAIIDGDQRGMLTITTAPTFAARWLVQRLGHFTRAHPEIEIRFVATTDVIDLARSDVDCAIRLGRGAWPGVVAEPLTAQPFFPVCAPQWRDRLRRPADLADVPVIADEGTLVDWDAWFLATGSPPVKLTGPSYTDPVLALEATLAGQGVMLAWQMVVADALAAGRLVRPFPQEAKTDLAYWFVTTEAKARSRKVRLFRTWLAGELANSP</sequence>
<organism evidence="6 7">
    <name type="scientific">Kaistia defluvii</name>
    <dbReference type="NCBI Taxonomy" id="410841"/>
    <lineage>
        <taxon>Bacteria</taxon>
        <taxon>Pseudomonadati</taxon>
        <taxon>Pseudomonadota</taxon>
        <taxon>Alphaproteobacteria</taxon>
        <taxon>Hyphomicrobiales</taxon>
        <taxon>Kaistiaceae</taxon>
        <taxon>Kaistia</taxon>
    </lineage>
</organism>
<comment type="similarity">
    <text evidence="1">Belongs to the LysR transcriptional regulatory family.</text>
</comment>
<dbReference type="InterPro" id="IPR058163">
    <property type="entry name" value="LysR-type_TF_proteobact-type"/>
</dbReference>
<dbReference type="PANTHER" id="PTHR30537:SF26">
    <property type="entry name" value="GLYCINE CLEAVAGE SYSTEM TRANSCRIPTIONAL ACTIVATOR"/>
    <property type="match status" value="1"/>
</dbReference>
<evidence type="ECO:0000259" key="5">
    <source>
        <dbReference type="PROSITE" id="PS50931"/>
    </source>
</evidence>
<dbReference type="PROSITE" id="PS50931">
    <property type="entry name" value="HTH_LYSR"/>
    <property type="match status" value="1"/>
</dbReference>
<dbReference type="InterPro" id="IPR000847">
    <property type="entry name" value="LysR_HTH_N"/>
</dbReference>
<dbReference type="Gene3D" id="3.40.190.10">
    <property type="entry name" value="Periplasmic binding protein-like II"/>
    <property type="match status" value="2"/>
</dbReference>
<dbReference type="EMBL" id="JBEPSM010000001">
    <property type="protein sequence ID" value="MET4632413.1"/>
    <property type="molecule type" value="Genomic_DNA"/>
</dbReference>
<dbReference type="InterPro" id="IPR036388">
    <property type="entry name" value="WH-like_DNA-bd_sf"/>
</dbReference>
<evidence type="ECO:0000313" key="7">
    <source>
        <dbReference type="Proteomes" id="UP001549321"/>
    </source>
</evidence>
<keyword evidence="7" id="KW-1185">Reference proteome</keyword>
<dbReference type="CDD" id="cd08432">
    <property type="entry name" value="PBP2_GcdR_TrpI_HvrB_AmpR_like"/>
    <property type="match status" value="1"/>
</dbReference>
<keyword evidence="3 6" id="KW-0238">DNA-binding</keyword>
<dbReference type="Pfam" id="PF00126">
    <property type="entry name" value="HTH_1"/>
    <property type="match status" value="1"/>
</dbReference>
<gene>
    <name evidence="6" type="ORF">ABIE08_000326</name>
</gene>
<dbReference type="InterPro" id="IPR005119">
    <property type="entry name" value="LysR_subst-bd"/>
</dbReference>
<name>A0ABV2QV78_9HYPH</name>
<evidence type="ECO:0000256" key="2">
    <source>
        <dbReference type="ARBA" id="ARBA00023015"/>
    </source>
</evidence>
<dbReference type="SUPFAM" id="SSF53850">
    <property type="entry name" value="Periplasmic binding protein-like II"/>
    <property type="match status" value="1"/>
</dbReference>